<name>T1KAY9_TETUR</name>
<protein>
    <submittedName>
        <fullName evidence="1">Uncharacterized protein</fullName>
    </submittedName>
</protein>
<reference evidence="1" key="2">
    <citation type="submission" date="2015-06" db="UniProtKB">
        <authorList>
            <consortium name="EnsemblMetazoa"/>
        </authorList>
    </citation>
    <scope>IDENTIFICATION</scope>
</reference>
<dbReference type="EMBL" id="CAEY01001943">
    <property type="status" value="NOT_ANNOTATED_CDS"/>
    <property type="molecule type" value="Genomic_DNA"/>
</dbReference>
<dbReference type="EnsemblMetazoa" id="tetur08g02240.1">
    <property type="protein sequence ID" value="tetur08g02240.1"/>
    <property type="gene ID" value="tetur08g02240"/>
</dbReference>
<keyword evidence="2" id="KW-1185">Reference proteome</keyword>
<accession>T1KAY9</accession>
<evidence type="ECO:0000313" key="1">
    <source>
        <dbReference type="EnsemblMetazoa" id="tetur08g02240.1"/>
    </source>
</evidence>
<proteinExistence type="predicted"/>
<dbReference type="HOGENOM" id="CLU_3144606_0_0_1"/>
<dbReference type="AlphaFoldDB" id="T1KAY9"/>
<dbReference type="Proteomes" id="UP000015104">
    <property type="component" value="Unassembled WGS sequence"/>
</dbReference>
<reference evidence="2" key="1">
    <citation type="submission" date="2011-08" db="EMBL/GenBank/DDBJ databases">
        <authorList>
            <person name="Rombauts S."/>
        </authorList>
    </citation>
    <scope>NUCLEOTIDE SEQUENCE</scope>
    <source>
        <strain evidence="2">London</strain>
    </source>
</reference>
<organism evidence="1 2">
    <name type="scientific">Tetranychus urticae</name>
    <name type="common">Two-spotted spider mite</name>
    <dbReference type="NCBI Taxonomy" id="32264"/>
    <lineage>
        <taxon>Eukaryota</taxon>
        <taxon>Metazoa</taxon>
        <taxon>Ecdysozoa</taxon>
        <taxon>Arthropoda</taxon>
        <taxon>Chelicerata</taxon>
        <taxon>Arachnida</taxon>
        <taxon>Acari</taxon>
        <taxon>Acariformes</taxon>
        <taxon>Trombidiformes</taxon>
        <taxon>Prostigmata</taxon>
        <taxon>Eleutherengona</taxon>
        <taxon>Raphignathae</taxon>
        <taxon>Tetranychoidea</taxon>
        <taxon>Tetranychidae</taxon>
        <taxon>Tetranychus</taxon>
    </lineage>
</organism>
<evidence type="ECO:0000313" key="2">
    <source>
        <dbReference type="Proteomes" id="UP000015104"/>
    </source>
</evidence>
<sequence length="49" mass="5817">MAKDVLNYERSITGQVEDLHFNPFYFDSPKISYIVQILLKVKKEQKIND</sequence>